<dbReference type="Pfam" id="PF13556">
    <property type="entry name" value="HTH_30"/>
    <property type="match status" value="2"/>
</dbReference>
<evidence type="ECO:0000313" key="2">
    <source>
        <dbReference type="EMBL" id="QES38721.1"/>
    </source>
</evidence>
<feature type="domain" description="PucR C-terminal helix-turn-helix" evidence="1">
    <location>
        <begin position="326"/>
        <end position="375"/>
    </location>
</feature>
<dbReference type="InterPro" id="IPR025736">
    <property type="entry name" value="PucR_C-HTH_dom"/>
</dbReference>
<evidence type="ECO:0000259" key="1">
    <source>
        <dbReference type="Pfam" id="PF13556"/>
    </source>
</evidence>
<accession>A0A5P2CBG5</accession>
<reference evidence="2 3" key="1">
    <citation type="submission" date="2018-05" db="EMBL/GenBank/DDBJ databases">
        <title>Streptomyces venezuelae.</title>
        <authorList>
            <person name="Kim W."/>
            <person name="Lee N."/>
            <person name="Cho B.-K."/>
        </authorList>
    </citation>
    <scope>NUCLEOTIDE SEQUENCE [LARGE SCALE GENOMIC DNA]</scope>
    <source>
        <strain evidence="2 3">ATCC 14584</strain>
    </source>
</reference>
<sequence length="483" mass="52337">MCEVRRQLARGTAPDVRRILDWLRRQTHAHVALVAHDVHVVEAATPDFPRAVLRPLAELLARLSDGRLATAVTHTGGLHVRCEALGFQRPHPVLVAAGRQEPSPETVALLAHTGSVLTLLRQAGESDRIRRNYQAKARQLRFAVLQALLTGQPTLARRMTVGAVPPLLEAGRLRLYLLHCPPGERDRIALAHQDPSGYHGADLLVHCPVFHEHLICLLAEESEETEIAVEAQGGLAATLRRLVHSDPRFALGISGAHPLESTAGAYGQATHALAAARPTPERMAFYHGRTPLEGILLPRESALVWAHGLLHPLRSIPATSAEVTRLAVNLSRSAVARLLGLSRNTVSAHLRKAEQALDEDLLDVQVRADVHLALALTGCGAAPVPQTGDLPPHLDDLLGNERAAAWARTVLRPLDDRHRRTLQAWIEANTDAQRAARRAGVSRNTVRAHLRAAEGVLGLDLLTGGTGVHDVVHALRIADMHGI</sequence>
<dbReference type="InterPro" id="IPR042070">
    <property type="entry name" value="PucR_C-HTH_sf"/>
</dbReference>
<dbReference type="AlphaFoldDB" id="A0A5P2CBG5"/>
<organism evidence="2 3">
    <name type="scientific">Streptomyces venezuelae</name>
    <dbReference type="NCBI Taxonomy" id="54571"/>
    <lineage>
        <taxon>Bacteria</taxon>
        <taxon>Bacillati</taxon>
        <taxon>Actinomycetota</taxon>
        <taxon>Actinomycetes</taxon>
        <taxon>Kitasatosporales</taxon>
        <taxon>Streptomycetaceae</taxon>
        <taxon>Streptomyces</taxon>
    </lineage>
</organism>
<name>A0A5P2CBG5_STRVZ</name>
<protein>
    <submittedName>
        <fullName evidence="2">PucR family transcriptional regulator</fullName>
    </submittedName>
</protein>
<dbReference type="PANTHER" id="PTHR33744:SF1">
    <property type="entry name" value="DNA-BINDING TRANSCRIPTIONAL ACTIVATOR ADER"/>
    <property type="match status" value="1"/>
</dbReference>
<dbReference type="InterPro" id="IPR051448">
    <property type="entry name" value="CdaR-like_regulators"/>
</dbReference>
<dbReference type="OrthoDB" id="3674804at2"/>
<evidence type="ECO:0000313" key="3">
    <source>
        <dbReference type="Proteomes" id="UP000322927"/>
    </source>
</evidence>
<gene>
    <name evidence="2" type="ORF">DEJ48_01780</name>
</gene>
<dbReference type="Gene3D" id="1.10.10.2840">
    <property type="entry name" value="PucR C-terminal helix-turn-helix domain"/>
    <property type="match status" value="2"/>
</dbReference>
<dbReference type="Proteomes" id="UP000322927">
    <property type="component" value="Chromosome"/>
</dbReference>
<dbReference type="PANTHER" id="PTHR33744">
    <property type="entry name" value="CARBOHYDRATE DIACID REGULATOR"/>
    <property type="match status" value="1"/>
</dbReference>
<dbReference type="EMBL" id="CP029192">
    <property type="protein sequence ID" value="QES38721.1"/>
    <property type="molecule type" value="Genomic_DNA"/>
</dbReference>
<feature type="domain" description="PucR C-terminal helix-turn-helix" evidence="1">
    <location>
        <begin position="420"/>
        <end position="463"/>
    </location>
</feature>
<proteinExistence type="predicted"/>